<organism evidence="3 4">
    <name type="scientific">Taibaiella lutea</name>
    <dbReference type="NCBI Taxonomy" id="2608001"/>
    <lineage>
        <taxon>Bacteria</taxon>
        <taxon>Pseudomonadati</taxon>
        <taxon>Bacteroidota</taxon>
        <taxon>Chitinophagia</taxon>
        <taxon>Chitinophagales</taxon>
        <taxon>Chitinophagaceae</taxon>
        <taxon>Taibaiella</taxon>
    </lineage>
</organism>
<name>A0A5M6CHJ1_9BACT</name>
<dbReference type="InterPro" id="IPR013783">
    <property type="entry name" value="Ig-like_fold"/>
</dbReference>
<dbReference type="RefSeq" id="WP_150032197.1">
    <property type="nucleotide sequence ID" value="NZ_VWSH01000002.1"/>
</dbReference>
<accession>A0A5M6CHJ1</accession>
<keyword evidence="4" id="KW-1185">Reference proteome</keyword>
<protein>
    <submittedName>
        <fullName evidence="3">T9SS type A sorting domain-containing protein</fullName>
    </submittedName>
</protein>
<keyword evidence="1" id="KW-0732">Signal</keyword>
<evidence type="ECO:0000256" key="1">
    <source>
        <dbReference type="SAM" id="SignalP"/>
    </source>
</evidence>
<feature type="signal peptide" evidence="1">
    <location>
        <begin position="1"/>
        <end position="19"/>
    </location>
</feature>
<dbReference type="Pfam" id="PF18962">
    <property type="entry name" value="Por_Secre_tail"/>
    <property type="match status" value="1"/>
</dbReference>
<dbReference type="InterPro" id="IPR026444">
    <property type="entry name" value="Secre_tail"/>
</dbReference>
<evidence type="ECO:0000313" key="3">
    <source>
        <dbReference type="EMBL" id="KAA5534517.1"/>
    </source>
</evidence>
<evidence type="ECO:0000259" key="2">
    <source>
        <dbReference type="Pfam" id="PF18962"/>
    </source>
</evidence>
<feature type="domain" description="Secretion system C-terminal sorting" evidence="2">
    <location>
        <begin position="508"/>
        <end position="582"/>
    </location>
</feature>
<dbReference type="Proteomes" id="UP000323632">
    <property type="component" value="Unassembled WGS sequence"/>
</dbReference>
<comment type="caution">
    <text evidence="3">The sequence shown here is derived from an EMBL/GenBank/DDBJ whole genome shotgun (WGS) entry which is preliminary data.</text>
</comment>
<evidence type="ECO:0000313" key="4">
    <source>
        <dbReference type="Proteomes" id="UP000323632"/>
    </source>
</evidence>
<proteinExistence type="predicted"/>
<dbReference type="InterPro" id="IPR015943">
    <property type="entry name" value="WD40/YVTN_repeat-like_dom_sf"/>
</dbReference>
<reference evidence="3 4" key="1">
    <citation type="submission" date="2019-09" db="EMBL/GenBank/DDBJ databases">
        <title>Genome sequence and assembly of Taibaiella sp.</title>
        <authorList>
            <person name="Chhetri G."/>
        </authorList>
    </citation>
    <scope>NUCLEOTIDE SEQUENCE [LARGE SCALE GENOMIC DNA]</scope>
    <source>
        <strain evidence="3 4">KVB11</strain>
    </source>
</reference>
<dbReference type="NCBIfam" id="TIGR04183">
    <property type="entry name" value="Por_Secre_tail"/>
    <property type="match status" value="1"/>
</dbReference>
<dbReference type="SUPFAM" id="SSF63825">
    <property type="entry name" value="YWTD domain"/>
    <property type="match status" value="1"/>
</dbReference>
<dbReference type="EMBL" id="VWSH01000002">
    <property type="protein sequence ID" value="KAA5534517.1"/>
    <property type="molecule type" value="Genomic_DNA"/>
</dbReference>
<feature type="chain" id="PRO_5024449949" evidence="1">
    <location>
        <begin position="20"/>
        <end position="585"/>
    </location>
</feature>
<dbReference type="Gene3D" id="2.130.10.10">
    <property type="entry name" value="YVTN repeat-like/Quinoprotein amine dehydrogenase"/>
    <property type="match status" value="1"/>
</dbReference>
<gene>
    <name evidence="3" type="ORF">F0919_07810</name>
</gene>
<sequence>MKKLLLGFSVLLAAHVTMAQKPYDLYVVAEGNFGSPNGDVFKASRTGGSTHVFSAGLFQTANSSLGIDVLQDYGTFGNRAVLCGKGGASSPYKLSIVAYPSFDTIKTFTGGAGYQCLGKASNTKGYVSQATGNIIQLIDLVNNTMTPVTDTANMISSYASYMAAANGFMYVAIGSKIVKIDTAANKAVASILPGIGSIAGMQYDAANNCIWLLGKVSGISALVKLEPSNNDLLNAPVSLTGISNAAQLRLAVNKLYFLSGKNVYAYNIASPVVPVPLIYTSTLPGNSFSFAYGKSFDVDPYTGDFAVATAGNYAEPTKYEIVDGTTFTQIDTGSVAGRIGNELELHTYIAPVIDTAALQTVFAQCDTTITAPVATAGSLPIAGTTNDSLNLHNQGSHTITWTFTNGYLSSTATQTVIIDDTIAPVADNNLEALNVNCPYTLTAPTATDNCAGLLMGTTDSLHFTVAGNYTVQWHYDDGHGNTTIQTQQLKVNCTTGIDELSAQQVFQLYPNPTNGFITIRSNLATANKKGYNCIVTNALGQVFYKSDVKEERHTIDLTNMSSGIYLITIADAQTNRKYTQKFIKR</sequence>
<dbReference type="AlphaFoldDB" id="A0A5M6CHJ1"/>
<dbReference type="Gene3D" id="2.60.40.10">
    <property type="entry name" value="Immunoglobulins"/>
    <property type="match status" value="1"/>
</dbReference>